<dbReference type="Pfam" id="PF13432">
    <property type="entry name" value="TPR_16"/>
    <property type="match status" value="1"/>
</dbReference>
<evidence type="ECO:0000256" key="1">
    <source>
        <dbReference type="PROSITE-ProRule" id="PRU00339"/>
    </source>
</evidence>
<protein>
    <submittedName>
        <fullName evidence="3">Uncharacterized protein</fullName>
    </submittedName>
</protein>
<dbReference type="EMBL" id="PDOC01000001">
    <property type="protein sequence ID" value="PIL46965.1"/>
    <property type="molecule type" value="Genomic_DNA"/>
</dbReference>
<dbReference type="SUPFAM" id="SSF48452">
    <property type="entry name" value="TPR-like"/>
    <property type="match status" value="1"/>
</dbReference>
<dbReference type="OrthoDB" id="8525350at2"/>
<dbReference type="Gene3D" id="1.25.40.10">
    <property type="entry name" value="Tetratricopeptide repeat domain"/>
    <property type="match status" value="1"/>
</dbReference>
<keyword evidence="1" id="KW-0802">TPR repeat</keyword>
<feature type="chain" id="PRO_5013930192" evidence="2">
    <location>
        <begin position="23"/>
        <end position="213"/>
    </location>
</feature>
<dbReference type="InterPro" id="IPR011990">
    <property type="entry name" value="TPR-like_helical_dom_sf"/>
</dbReference>
<dbReference type="RefSeq" id="WP_099786768.1">
    <property type="nucleotide sequence ID" value="NZ_JBHLYV010000100.1"/>
</dbReference>
<dbReference type="Proteomes" id="UP000230390">
    <property type="component" value="Unassembled WGS sequence"/>
</dbReference>
<sequence length="213" mass="23521">MKKNVSYAIACALLVLAGPVFAAKANYCGELKNHYGPFDFRTRGPGGFDLVEDAHFTADVEKGIRGVSGLIAGDIDYTLRAIPNHPRALETMGRISLRDKSLHMPGARFPTECYFIRAIRFTPDDPLVRAVYGNYLASLGRTKEAIAMFETGVELAPENATINYNLGLQYMKTKQYDKAAQYADKAYALGFPLPGLRNRLAQVRQGSNEPKPK</sequence>
<name>A0A2G8TLN9_9BURK</name>
<gene>
    <name evidence="3" type="ORF">CR105_02115</name>
</gene>
<evidence type="ECO:0000256" key="2">
    <source>
        <dbReference type="SAM" id="SignalP"/>
    </source>
</evidence>
<dbReference type="PROSITE" id="PS50005">
    <property type="entry name" value="TPR"/>
    <property type="match status" value="1"/>
</dbReference>
<feature type="repeat" description="TPR" evidence="1">
    <location>
        <begin position="126"/>
        <end position="159"/>
    </location>
</feature>
<feature type="signal peptide" evidence="2">
    <location>
        <begin position="1"/>
        <end position="22"/>
    </location>
</feature>
<evidence type="ECO:0000313" key="4">
    <source>
        <dbReference type="Proteomes" id="UP000230390"/>
    </source>
</evidence>
<keyword evidence="4" id="KW-1185">Reference proteome</keyword>
<reference evidence="3 4" key="1">
    <citation type="submission" date="2017-10" db="EMBL/GenBank/DDBJ databases">
        <title>Massilia psychrophilum sp. nov., a novel purple-pigmented bacterium isolated from Tianshan glacier, Xinjiang Municipality, China.</title>
        <authorList>
            <person name="Wang H."/>
        </authorList>
    </citation>
    <scope>NUCLEOTIDE SEQUENCE [LARGE SCALE GENOMIC DNA]</scope>
    <source>
        <strain evidence="3 4">JCM 30074</strain>
    </source>
</reference>
<keyword evidence="2" id="KW-0732">Signal</keyword>
<accession>A0A2G8TLN9</accession>
<dbReference type="InterPro" id="IPR019734">
    <property type="entry name" value="TPR_rpt"/>
</dbReference>
<proteinExistence type="predicted"/>
<comment type="caution">
    <text evidence="3">The sequence shown here is derived from an EMBL/GenBank/DDBJ whole genome shotgun (WGS) entry which is preliminary data.</text>
</comment>
<evidence type="ECO:0000313" key="3">
    <source>
        <dbReference type="EMBL" id="PIL46965.1"/>
    </source>
</evidence>
<organism evidence="3 4">
    <name type="scientific">Massilia eurypsychrophila</name>
    <dbReference type="NCBI Taxonomy" id="1485217"/>
    <lineage>
        <taxon>Bacteria</taxon>
        <taxon>Pseudomonadati</taxon>
        <taxon>Pseudomonadota</taxon>
        <taxon>Betaproteobacteria</taxon>
        <taxon>Burkholderiales</taxon>
        <taxon>Oxalobacteraceae</taxon>
        <taxon>Telluria group</taxon>
        <taxon>Massilia</taxon>
    </lineage>
</organism>
<dbReference type="AlphaFoldDB" id="A0A2G8TLN9"/>